<evidence type="ECO:0000313" key="2">
    <source>
        <dbReference type="EMBL" id="CEL10293.1"/>
    </source>
</evidence>
<organism evidence="2 3">
    <name type="scientific">Aspergillus calidoustus</name>
    <dbReference type="NCBI Taxonomy" id="454130"/>
    <lineage>
        <taxon>Eukaryota</taxon>
        <taxon>Fungi</taxon>
        <taxon>Dikarya</taxon>
        <taxon>Ascomycota</taxon>
        <taxon>Pezizomycotina</taxon>
        <taxon>Eurotiomycetes</taxon>
        <taxon>Eurotiomycetidae</taxon>
        <taxon>Eurotiales</taxon>
        <taxon>Aspergillaceae</taxon>
        <taxon>Aspergillus</taxon>
        <taxon>Aspergillus subgen. Nidulantes</taxon>
    </lineage>
</organism>
<feature type="compositionally biased region" description="Low complexity" evidence="1">
    <location>
        <begin position="67"/>
        <end position="95"/>
    </location>
</feature>
<dbReference type="EMBL" id="CDMC01000017">
    <property type="protein sequence ID" value="CEL10293.1"/>
    <property type="molecule type" value="Genomic_DNA"/>
</dbReference>
<proteinExistence type="predicted"/>
<protein>
    <submittedName>
        <fullName evidence="2">Uncharacterized protein</fullName>
    </submittedName>
</protein>
<accession>A0A0U4ZL19</accession>
<evidence type="ECO:0000313" key="3">
    <source>
        <dbReference type="Proteomes" id="UP000054771"/>
    </source>
</evidence>
<evidence type="ECO:0000256" key="1">
    <source>
        <dbReference type="SAM" id="MobiDB-lite"/>
    </source>
</evidence>
<name>A0A0U4ZL19_ASPCI</name>
<gene>
    <name evidence="2" type="ORF">ASPCAL13414</name>
</gene>
<dbReference type="Proteomes" id="UP000054771">
    <property type="component" value="Unassembled WGS sequence"/>
</dbReference>
<keyword evidence="3" id="KW-1185">Reference proteome</keyword>
<feature type="compositionally biased region" description="Low complexity" evidence="1">
    <location>
        <begin position="126"/>
        <end position="139"/>
    </location>
</feature>
<feature type="compositionally biased region" description="Polar residues" evidence="1">
    <location>
        <begin position="49"/>
        <end position="59"/>
    </location>
</feature>
<feature type="compositionally biased region" description="Low complexity" evidence="1">
    <location>
        <begin position="28"/>
        <end position="38"/>
    </location>
</feature>
<feature type="region of interest" description="Disordered" evidence="1">
    <location>
        <begin position="1"/>
        <end position="183"/>
    </location>
</feature>
<dbReference type="AlphaFoldDB" id="A0A0U4ZL19"/>
<sequence length="205" mass="21700">MFWQSSVEWHEFLGFSQDDEGDSGGGQPQPAGNGARAPSGTQAVRVRRSQGQDNGSQPAGNGARAPSSSQVVRVSRSQGQDDSSQPASSRARAPSGLQPCPDQHHPTTTTDIRVRVSHAQEGGGQPASSGARAPSGSQAVGVSPGQPSGHANVRVRVSPATTTLGKRKRAPWQAEAEEHQWERRQQLQAMDMTTAMQQMTGQARM</sequence>
<reference evidence="3" key="1">
    <citation type="journal article" date="2016" name="Genome Announc.">
        <title>Draft genome sequences of fungus Aspergillus calidoustus.</title>
        <authorList>
            <person name="Horn F."/>
            <person name="Linde J."/>
            <person name="Mattern D.J."/>
            <person name="Walther G."/>
            <person name="Guthke R."/>
            <person name="Scherlach K."/>
            <person name="Martin K."/>
            <person name="Brakhage A.A."/>
            <person name="Petzke L."/>
            <person name="Valiante V."/>
        </authorList>
    </citation>
    <scope>NUCLEOTIDE SEQUENCE [LARGE SCALE GENOMIC DNA]</scope>
    <source>
        <strain evidence="3">SF006504</strain>
    </source>
</reference>